<dbReference type="SMART" id="SM00345">
    <property type="entry name" value="HTH_GNTR"/>
    <property type="match status" value="1"/>
</dbReference>
<dbReference type="InterPro" id="IPR006059">
    <property type="entry name" value="SBP"/>
</dbReference>
<sequence length="679" mass="75471">MRLPLTSETLEDHCYRELRQMILGGHLVSGEKLVQEDLAVRLGVSRTPLRSAIARLERENFIKLTTRGEAFVAEFGPRQIADVFEMRAVLEGLTCRLLAPTIERKHILYLRSLMASVKPAVEGDDRDVYRDADVEFHTYLTNLVTDHPLGRMLESLHLIMAMSLAQGLLRAPEETFGEHIQIIDALEAGDPDVAERAMIDHIRRTIAILRQRTDAGEPAPGLIPHFKTDPGRAEDAGIATMTKGGIDMTILRRTALAVVLGSTAAIAAGSATAQDAVEFWTMTYGDQLNWKGEVEALIDGFTEETGIEVRHEIVPWGSAFQTYLTVSQGGAAPDCADMYWLHSFSAIGGDQHGPMPLNEYRDEYFPTLEEDFYAGALQDVLWQDDFYGIPWRGDIRAFIYRTDFAEEAGIDGPPQTWDEIVEDAKALTVRDENGNVERWGFAYGTATNVVSWLLPYYWQAGGTMMTDDGQTATIDNEAMRTALTFMRDLMWEHQVVNPDSLEAGYDPQPLFVNGQLAMVGSAEQAWGVELDRDYPQLEGQWAMATSPAGPENSDSFSGAGYFGVLRGSDHVEECVQLIEYMSRDENMLRLAQAAGTVSTKPEVMASEFWSDRPWKIVVGEALQDAHTSQHPAPAWSAIATPEPGGILYDLMYDVIVLQEDMDASIAEAQERMQAELDRS</sequence>
<dbReference type="Pfam" id="PF07729">
    <property type="entry name" value="FCD"/>
    <property type="match status" value="1"/>
</dbReference>
<dbReference type="SMART" id="SM00895">
    <property type="entry name" value="FCD"/>
    <property type="match status" value="1"/>
</dbReference>
<dbReference type="InterPro" id="IPR000524">
    <property type="entry name" value="Tscrpt_reg_HTH_GntR"/>
</dbReference>
<dbReference type="InterPro" id="IPR036388">
    <property type="entry name" value="WH-like_DNA-bd_sf"/>
</dbReference>
<feature type="domain" description="HTH gntR-type" evidence="4">
    <location>
        <begin position="8"/>
        <end position="75"/>
    </location>
</feature>
<dbReference type="PROSITE" id="PS50949">
    <property type="entry name" value="HTH_GNTR"/>
    <property type="match status" value="1"/>
</dbReference>
<dbReference type="eggNOG" id="COG1653">
    <property type="taxonomic scope" value="Bacteria"/>
</dbReference>
<dbReference type="SUPFAM" id="SSF48008">
    <property type="entry name" value="GntR ligand-binding domain-like"/>
    <property type="match status" value="1"/>
</dbReference>
<dbReference type="SUPFAM" id="SSF53850">
    <property type="entry name" value="Periplasmic binding protein-like II"/>
    <property type="match status" value="1"/>
</dbReference>
<evidence type="ECO:0000256" key="2">
    <source>
        <dbReference type="ARBA" id="ARBA00023125"/>
    </source>
</evidence>
<dbReference type="SUPFAM" id="SSF46785">
    <property type="entry name" value="Winged helix' DNA-binding domain"/>
    <property type="match status" value="1"/>
</dbReference>
<proteinExistence type="predicted"/>
<dbReference type="RefSeq" id="WP_169776502.1">
    <property type="nucleotide sequence ID" value="NZ_KN848372.1"/>
</dbReference>
<accession>A0A0D0NL31</accession>
<name>A0A0D0NL31_9RHOB</name>
<dbReference type="GO" id="GO:0003677">
    <property type="term" value="F:DNA binding"/>
    <property type="evidence" value="ECO:0007669"/>
    <property type="project" value="UniProtKB-KW"/>
</dbReference>
<keyword evidence="6" id="KW-1185">Reference proteome</keyword>
<keyword evidence="5" id="KW-0762">Sugar transport</keyword>
<keyword evidence="2" id="KW-0238">DNA-binding</keyword>
<reference evidence="5 6" key="1">
    <citation type="submission" date="2013-01" db="EMBL/GenBank/DDBJ databases">
        <authorList>
            <person name="Fiebig A."/>
            <person name="Goeker M."/>
            <person name="Klenk H.-P.P."/>
        </authorList>
    </citation>
    <scope>NUCLEOTIDE SEQUENCE [LARGE SCALE GENOMIC DNA]</scope>
    <source>
        <strain evidence="5 6">DSM 24838</strain>
    </source>
</reference>
<dbReference type="InterPro" id="IPR008920">
    <property type="entry name" value="TF_FadR/GntR_C"/>
</dbReference>
<organism evidence="5 6">
    <name type="scientific">Wenxinia marina DSM 24838</name>
    <dbReference type="NCBI Taxonomy" id="1123501"/>
    <lineage>
        <taxon>Bacteria</taxon>
        <taxon>Pseudomonadati</taxon>
        <taxon>Pseudomonadota</taxon>
        <taxon>Alphaproteobacteria</taxon>
        <taxon>Rhodobacterales</taxon>
        <taxon>Roseobacteraceae</taxon>
        <taxon>Wenxinia</taxon>
    </lineage>
</organism>
<dbReference type="Gene3D" id="3.40.190.10">
    <property type="entry name" value="Periplasmic binding protein-like II"/>
    <property type="match status" value="2"/>
</dbReference>
<dbReference type="Proteomes" id="UP000035100">
    <property type="component" value="Unassembled WGS sequence"/>
</dbReference>
<protein>
    <submittedName>
        <fullName evidence="5">ABC-type sugar transport system, periplasmic component</fullName>
    </submittedName>
</protein>
<evidence type="ECO:0000259" key="4">
    <source>
        <dbReference type="PROSITE" id="PS50949"/>
    </source>
</evidence>
<dbReference type="Pfam" id="PF00392">
    <property type="entry name" value="GntR"/>
    <property type="match status" value="1"/>
</dbReference>
<evidence type="ECO:0000256" key="1">
    <source>
        <dbReference type="ARBA" id="ARBA00023015"/>
    </source>
</evidence>
<dbReference type="GO" id="GO:0003700">
    <property type="term" value="F:DNA-binding transcription factor activity"/>
    <property type="evidence" value="ECO:0007669"/>
    <property type="project" value="InterPro"/>
</dbReference>
<dbReference type="CDD" id="cd07377">
    <property type="entry name" value="WHTH_GntR"/>
    <property type="match status" value="1"/>
</dbReference>
<dbReference type="EMBL" id="AONG01000011">
    <property type="protein sequence ID" value="KIQ69015.1"/>
    <property type="molecule type" value="Genomic_DNA"/>
</dbReference>
<keyword evidence="3" id="KW-0804">Transcription</keyword>
<evidence type="ECO:0000313" key="5">
    <source>
        <dbReference type="EMBL" id="KIQ69015.1"/>
    </source>
</evidence>
<dbReference type="InterPro" id="IPR011711">
    <property type="entry name" value="GntR_C"/>
</dbReference>
<dbReference type="STRING" id="1123501.Wenmar_02412"/>
<dbReference type="InterPro" id="IPR036390">
    <property type="entry name" value="WH_DNA-bd_sf"/>
</dbReference>
<comment type="caution">
    <text evidence="5">The sequence shown here is derived from an EMBL/GenBank/DDBJ whole genome shotgun (WGS) entry which is preliminary data.</text>
</comment>
<keyword evidence="1" id="KW-0805">Transcription regulation</keyword>
<keyword evidence="5" id="KW-0813">Transport</keyword>
<dbReference type="PANTHER" id="PTHR43537:SF24">
    <property type="entry name" value="GLUCONATE OPERON TRANSCRIPTIONAL REPRESSOR"/>
    <property type="match status" value="1"/>
</dbReference>
<gene>
    <name evidence="5" type="ORF">Wenmar_02412</name>
</gene>
<evidence type="ECO:0000256" key="3">
    <source>
        <dbReference type="ARBA" id="ARBA00023163"/>
    </source>
</evidence>
<dbReference type="PANTHER" id="PTHR43537">
    <property type="entry name" value="TRANSCRIPTIONAL REGULATOR, GNTR FAMILY"/>
    <property type="match status" value="1"/>
</dbReference>
<dbReference type="Gene3D" id="1.10.10.10">
    <property type="entry name" value="Winged helix-like DNA-binding domain superfamily/Winged helix DNA-binding domain"/>
    <property type="match status" value="1"/>
</dbReference>
<evidence type="ECO:0000313" key="6">
    <source>
        <dbReference type="Proteomes" id="UP000035100"/>
    </source>
</evidence>
<dbReference type="Pfam" id="PF01547">
    <property type="entry name" value="SBP_bac_1"/>
    <property type="match status" value="1"/>
</dbReference>
<dbReference type="AlphaFoldDB" id="A0A0D0NL31"/>
<dbReference type="Gene3D" id="1.20.120.530">
    <property type="entry name" value="GntR ligand-binding domain-like"/>
    <property type="match status" value="1"/>
</dbReference>